<gene>
    <name evidence="7" type="ORF">GMD11_06685</name>
    <name evidence="8" type="ORF">GMD18_06330</name>
</gene>
<dbReference type="CDD" id="cd24035">
    <property type="entry name" value="ASKHA_NBD_O66634-like_rpt2"/>
    <property type="match status" value="1"/>
</dbReference>
<dbReference type="Pfam" id="PF09989">
    <property type="entry name" value="DUF2229"/>
    <property type="match status" value="1"/>
</dbReference>
<dbReference type="InterPro" id="IPR008275">
    <property type="entry name" value="CoA_E_activase_dom"/>
</dbReference>
<dbReference type="Gene3D" id="3.30.420.40">
    <property type="match status" value="4"/>
</dbReference>
<comment type="cofactor">
    <cofactor evidence="1">
        <name>[4Fe-4S] cluster</name>
        <dbReference type="ChEBI" id="CHEBI:49883"/>
    </cofactor>
</comment>
<dbReference type="InterPro" id="IPR002731">
    <property type="entry name" value="ATPase_BadF"/>
</dbReference>
<dbReference type="PANTHER" id="PTHR32329:SF4">
    <property type="entry name" value="ACTIVATOR OF 2-HYDROXYACYL-COA DEHYDRATASE"/>
    <property type="match status" value="1"/>
</dbReference>
<feature type="domain" description="ATPase BadF/BadG/BcrA/BcrD type" evidence="5">
    <location>
        <begin position="323"/>
        <end position="577"/>
    </location>
</feature>
<evidence type="ECO:0000313" key="10">
    <source>
        <dbReference type="Proteomes" id="UP000484547"/>
    </source>
</evidence>
<sequence length="1412" mass="154997">MQKMIYHLGVDIGSTTIKFVVLDEKERIIFKDYFRHLSDPSTAFLQEIQKILAIIDGREFSLILTGSAGFGFAERMGVPHVQEVIACRAALRSLLPEAETAVELGGEDAKITWLGSSPEQRMNGVCAGGTGAFIDHMASLLGTDAAGLGSMAESCKRIYPIASRCGVFAKTDVQALINDGASKEDIAGSVLQAVVHQTIGNLSQGRPISGKVAFLGGPLHFLPQLRKQFIATLKLQADAALITEDADCFVAIGAALAGKDGEIFNEEKLLQALAKVNDAPLDAVAKLPPLFADEADYEKFCCRHAQHQVEREALAAYNGKCYLGIDSGSTTLKMALLSEDNKLLWSYYSGNNGNPVQIAAAALKDLYGKMPAGAVIGGAAVTGYGEEMMKVAFGADFGEVETVAHLRAAQFFAPQVSFLIDIGGQDIKCFFVKNGIPDRLMLNEACSAGCGSFIENFAQGLGLDAGEFAKLALTAQEPVDLGVRCTVFMNSKVKQAQKDGAAIGDIAAGLAISVVKNALYKVIRLRDAGELGDTIVVQGGTFHSDAILRAMEQLTGKEVIRPDIAGLMGAFGAALLAHDRCLEKSTLVDATTLSAFDYRSKSYRCGGCGNNCLVTAHYFPAGVFHTGNRCPRGAGLPMTNTSAPNMYAYKYHRVFDYEPLPLEAAKRGVIGIPRILNMYEDYPFWFTLFTRLGYRVELSGPSSKELYESAMASIPSDSLCYPAKLVHGHIHDLLVKGVKKIFYPCVPYNEKECQKANNCYNCPVVATYAESVYANMEELRAADVEFMHPFLPLYHDKRLAERLAEVFRQEGLKHKELEAAVQAARTEQLSYKQEIRDMGHKLLQKVLDGHGHAVVLAGRPYHADPEINHGLPEMIASFGLTVISEDAVADLPESLKGQLPVVVDQWSWHSRLYRAAEFVAVHKELEMIQLSSFGCGLDAITSDVVKEILERHHRLYTLLKVDEINHISSARIRIRSLLAAMRERIDKHQETDIPAYIPPSFSKTMRNTHVILAPQLSPVHFQFMETALRRAGYKLEIAPLPDREAVALGLKYVNNDICYPAILVIGQMLRALTSGKYDLNKTSIALFQSGGACRATNYIALMRRALRDAGLGSIPVFSLYGEKSDGFSLSWHLLKDMVKGLLYGDLLMQLLHRVRPYEQEKGAADALYKLMSQLCKDSLAGLTGLSFEQTIKRVTAAFDVLPLRDNVRKPKVGIVGEILVKYHPVANNNIVSYLEAEGAEVILPNMMDFFLYAAYDEQVKRRLLDGTLGNVIKSKLFMKFLDYYRKPLNIALQKSKRFSAYEPLSALIALAEKHLSTGNMAGEGWLLTAEMAKLLRSGIDNIVCLQPFACLPNHVTGKGMIRELLRTDPQANIIALDCDADASQVNQMNRIKLMLEIAKEKLQQAEEKAINA</sequence>
<evidence type="ECO:0000256" key="3">
    <source>
        <dbReference type="ARBA" id="ARBA00023004"/>
    </source>
</evidence>
<evidence type="ECO:0000259" key="5">
    <source>
        <dbReference type="Pfam" id="PF01869"/>
    </source>
</evidence>
<dbReference type="Proteomes" id="UP000484547">
    <property type="component" value="Unassembled WGS sequence"/>
</dbReference>
<dbReference type="SUPFAM" id="SSF53067">
    <property type="entry name" value="Actin-like ATPase domain"/>
    <property type="match status" value="2"/>
</dbReference>
<reference evidence="9 10" key="1">
    <citation type="journal article" date="2019" name="Nat. Med.">
        <title>A library of human gut bacterial isolates paired with longitudinal multiomics data enables mechanistic microbiome research.</title>
        <authorList>
            <person name="Poyet M."/>
            <person name="Groussin M."/>
            <person name="Gibbons S.M."/>
            <person name="Avila-Pacheco J."/>
            <person name="Jiang X."/>
            <person name="Kearney S.M."/>
            <person name="Perrotta A.R."/>
            <person name="Berdy B."/>
            <person name="Zhao S."/>
            <person name="Lieberman T.D."/>
            <person name="Swanson P.K."/>
            <person name="Smith M."/>
            <person name="Roesemann S."/>
            <person name="Alexander J.E."/>
            <person name="Rich S.A."/>
            <person name="Livny J."/>
            <person name="Vlamakis H."/>
            <person name="Clish C."/>
            <person name="Bullock K."/>
            <person name="Deik A."/>
            <person name="Scott J."/>
            <person name="Pierce K.A."/>
            <person name="Xavier R.J."/>
            <person name="Alm E.J."/>
        </authorList>
    </citation>
    <scope>NUCLEOTIDE SEQUENCE [LARGE SCALE GENOMIC DNA]</scope>
    <source>
        <strain evidence="7 10">BIOML-A13</strain>
        <strain evidence="8 9">BIOML-A3</strain>
    </source>
</reference>
<proteinExistence type="predicted"/>
<dbReference type="InterPro" id="IPR043129">
    <property type="entry name" value="ATPase_NBD"/>
</dbReference>
<accession>A0A7X2XFW2</accession>
<keyword evidence="2" id="KW-0479">Metal-binding</keyword>
<dbReference type="Pfam" id="PF01869">
    <property type="entry name" value="BcrAD_BadFG"/>
    <property type="match status" value="2"/>
</dbReference>
<dbReference type="GO" id="GO:0051536">
    <property type="term" value="F:iron-sulfur cluster binding"/>
    <property type="evidence" value="ECO:0007669"/>
    <property type="project" value="UniProtKB-KW"/>
</dbReference>
<feature type="domain" description="DUF2229" evidence="6">
    <location>
        <begin position="670"/>
        <end position="888"/>
    </location>
</feature>
<dbReference type="PANTHER" id="PTHR32329">
    <property type="entry name" value="BIFUNCTIONAL PROTEIN [INCLUDES 2-HYDROXYACYL-COA DEHYDRATASE (N-TER) AND ITS ACTIVATOR DOMAIN (C_TERM)-RELATED"/>
    <property type="match status" value="1"/>
</dbReference>
<dbReference type="OrthoDB" id="9802715at2"/>
<keyword evidence="4" id="KW-0411">Iron-sulfur</keyword>
<comment type="caution">
    <text evidence="7">The sequence shown here is derived from an EMBL/GenBank/DDBJ whole genome shotgun (WGS) entry which is preliminary data.</text>
</comment>
<dbReference type="GO" id="GO:0046872">
    <property type="term" value="F:metal ion binding"/>
    <property type="evidence" value="ECO:0007669"/>
    <property type="project" value="UniProtKB-KW"/>
</dbReference>
<evidence type="ECO:0000313" key="8">
    <source>
        <dbReference type="EMBL" id="MTU04005.1"/>
    </source>
</evidence>
<dbReference type="RefSeq" id="WP_155163963.1">
    <property type="nucleotide sequence ID" value="NZ_CAUDCT010000003.1"/>
</dbReference>
<evidence type="ECO:0000313" key="7">
    <source>
        <dbReference type="EMBL" id="MTT75943.1"/>
    </source>
</evidence>
<dbReference type="EMBL" id="WNBW01000003">
    <property type="protein sequence ID" value="MTU04005.1"/>
    <property type="molecule type" value="Genomic_DNA"/>
</dbReference>
<name>A0A7X2XFW2_9FIRM</name>
<feature type="domain" description="ATPase BadF/BadG/BcrA/BcrD type" evidence="5">
    <location>
        <begin position="8"/>
        <end position="257"/>
    </location>
</feature>
<evidence type="ECO:0000256" key="1">
    <source>
        <dbReference type="ARBA" id="ARBA00001966"/>
    </source>
</evidence>
<evidence type="ECO:0000256" key="4">
    <source>
        <dbReference type="ARBA" id="ARBA00023014"/>
    </source>
</evidence>
<evidence type="ECO:0000313" key="9">
    <source>
        <dbReference type="Proteomes" id="UP000443070"/>
    </source>
</evidence>
<evidence type="ECO:0000256" key="2">
    <source>
        <dbReference type="ARBA" id="ARBA00022723"/>
    </source>
</evidence>
<evidence type="ECO:0000259" key="6">
    <source>
        <dbReference type="Pfam" id="PF09989"/>
    </source>
</evidence>
<dbReference type="NCBIfam" id="TIGR00241">
    <property type="entry name" value="CoA_E_activ"/>
    <property type="match status" value="1"/>
</dbReference>
<protein>
    <submittedName>
        <fullName evidence="7">2-hydroxyglutaryl-CoA dehydratase</fullName>
    </submittedName>
</protein>
<keyword evidence="3" id="KW-0408">Iron</keyword>
<dbReference type="CDD" id="cd24034">
    <property type="entry name" value="ASKHA_NBD_O66634-like_rpt1"/>
    <property type="match status" value="1"/>
</dbReference>
<dbReference type="InterPro" id="IPR051805">
    <property type="entry name" value="Dehydratase_Activator_Redct"/>
</dbReference>
<organism evidence="7 10">
    <name type="scientific">Phascolarctobacterium faecium</name>
    <dbReference type="NCBI Taxonomy" id="33025"/>
    <lineage>
        <taxon>Bacteria</taxon>
        <taxon>Bacillati</taxon>
        <taxon>Bacillota</taxon>
        <taxon>Negativicutes</taxon>
        <taxon>Acidaminococcales</taxon>
        <taxon>Acidaminococcaceae</taxon>
        <taxon>Phascolarctobacterium</taxon>
    </lineage>
</organism>
<dbReference type="InterPro" id="IPR018709">
    <property type="entry name" value="CoA_activase_DUF2229"/>
</dbReference>
<dbReference type="EMBL" id="WNBM01000003">
    <property type="protein sequence ID" value="MTT75943.1"/>
    <property type="molecule type" value="Genomic_DNA"/>
</dbReference>
<dbReference type="Proteomes" id="UP000443070">
    <property type="component" value="Unassembled WGS sequence"/>
</dbReference>
<keyword evidence="9" id="KW-1185">Reference proteome</keyword>